<reference evidence="2 3" key="1">
    <citation type="submission" date="2014-06" db="EMBL/GenBank/DDBJ databases">
        <authorList>
            <person name="Swart Estienne"/>
        </authorList>
    </citation>
    <scope>NUCLEOTIDE SEQUENCE [LARGE SCALE GENOMIC DNA]</scope>
    <source>
        <strain evidence="2 3">130c</strain>
    </source>
</reference>
<organism evidence="2 3">
    <name type="scientific">Stylonychia lemnae</name>
    <name type="common">Ciliate</name>
    <dbReference type="NCBI Taxonomy" id="5949"/>
    <lineage>
        <taxon>Eukaryota</taxon>
        <taxon>Sar</taxon>
        <taxon>Alveolata</taxon>
        <taxon>Ciliophora</taxon>
        <taxon>Intramacronucleata</taxon>
        <taxon>Spirotrichea</taxon>
        <taxon>Stichotrichia</taxon>
        <taxon>Sporadotrichida</taxon>
        <taxon>Oxytrichidae</taxon>
        <taxon>Stylonychinae</taxon>
        <taxon>Stylonychia</taxon>
    </lineage>
</organism>
<dbReference type="AlphaFoldDB" id="A0A078AWX6"/>
<evidence type="ECO:0000313" key="3">
    <source>
        <dbReference type="Proteomes" id="UP000039865"/>
    </source>
</evidence>
<proteinExistence type="predicted"/>
<dbReference type="EMBL" id="CCKQ01014027">
    <property type="protein sequence ID" value="CDW85757.1"/>
    <property type="molecule type" value="Genomic_DNA"/>
</dbReference>
<feature type="compositionally biased region" description="Low complexity" evidence="1">
    <location>
        <begin position="106"/>
        <end position="126"/>
    </location>
</feature>
<feature type="region of interest" description="Disordered" evidence="1">
    <location>
        <begin position="79"/>
        <end position="137"/>
    </location>
</feature>
<evidence type="ECO:0000313" key="2">
    <source>
        <dbReference type="EMBL" id="CDW85757.1"/>
    </source>
</evidence>
<sequence length="137" mass="15950">MDSFKALTEDYLDQYLVYYQGYLLDQDDMDEANIENEYELKKDIAFENYQQYLAHELSSKPRSIINMIPKNTAQEESLSYQSKYGRDNDRVRGGMNQGRWGEYRGRGQPYRGYGNGGNYNNNSSRGGYRGGFSRQLS</sequence>
<name>A0A078AWX6_STYLE</name>
<keyword evidence="3" id="KW-1185">Reference proteome</keyword>
<dbReference type="Proteomes" id="UP000039865">
    <property type="component" value="Unassembled WGS sequence"/>
</dbReference>
<accession>A0A078AWX6</accession>
<gene>
    <name evidence="2" type="primary">Contig8464.g9036</name>
    <name evidence="2" type="ORF">STYLEM_14844</name>
</gene>
<evidence type="ECO:0000256" key="1">
    <source>
        <dbReference type="SAM" id="MobiDB-lite"/>
    </source>
</evidence>
<protein>
    <submittedName>
        <fullName evidence="2">Uncharacterized protein</fullName>
    </submittedName>
</protein>
<dbReference type="InParanoid" id="A0A078AWX6"/>